<evidence type="ECO:0000313" key="2">
    <source>
        <dbReference type="EMBL" id="AOX02932.1"/>
    </source>
</evidence>
<dbReference type="GO" id="GO:0016020">
    <property type="term" value="C:membrane"/>
    <property type="evidence" value="ECO:0007669"/>
    <property type="project" value="InterPro"/>
</dbReference>
<dbReference type="InterPro" id="IPR004445">
    <property type="entry name" value="GltS"/>
</dbReference>
<accession>A0A1D8TZ52</accession>
<protein>
    <submittedName>
        <fullName evidence="2">Sodium:glutamate symporter</fullName>
    </submittedName>
</protein>
<feature type="transmembrane region" description="Helical" evidence="1">
    <location>
        <begin position="429"/>
        <end position="449"/>
    </location>
</feature>
<feature type="transmembrane region" description="Helical" evidence="1">
    <location>
        <begin position="36"/>
        <end position="61"/>
    </location>
</feature>
<dbReference type="RefSeq" id="WP_070395326.1">
    <property type="nucleotide sequence ID" value="NZ_CP017599.1"/>
</dbReference>
<keyword evidence="1" id="KW-0812">Transmembrane</keyword>
<evidence type="ECO:0000313" key="3">
    <source>
        <dbReference type="Proteomes" id="UP000177870"/>
    </source>
</evidence>
<organism evidence="2 3">
    <name type="scientific">Moorena producens PAL-8-15-08-1</name>
    <dbReference type="NCBI Taxonomy" id="1458985"/>
    <lineage>
        <taxon>Bacteria</taxon>
        <taxon>Bacillati</taxon>
        <taxon>Cyanobacteriota</taxon>
        <taxon>Cyanophyceae</taxon>
        <taxon>Coleofasciculales</taxon>
        <taxon>Coleofasciculaceae</taxon>
        <taxon>Moorena</taxon>
    </lineage>
</organism>
<dbReference type="PANTHER" id="PTHR36178:SF1">
    <property type="entry name" value="SODIUM_GLUTAMATE SYMPORTER"/>
    <property type="match status" value="1"/>
</dbReference>
<feature type="transmembrane region" description="Helical" evidence="1">
    <location>
        <begin position="360"/>
        <end position="380"/>
    </location>
</feature>
<dbReference type="KEGG" id="mpro:BJP34_28935"/>
<feature type="transmembrane region" description="Helical" evidence="1">
    <location>
        <begin position="81"/>
        <end position="102"/>
    </location>
</feature>
<feature type="transmembrane region" description="Helical" evidence="1">
    <location>
        <begin position="455"/>
        <end position="475"/>
    </location>
</feature>
<feature type="transmembrane region" description="Helical" evidence="1">
    <location>
        <begin position="258"/>
        <end position="282"/>
    </location>
</feature>
<gene>
    <name evidence="2" type="ORF">BJP34_28935</name>
</gene>
<dbReference type="Proteomes" id="UP000177870">
    <property type="component" value="Chromosome"/>
</dbReference>
<dbReference type="Pfam" id="PF03616">
    <property type="entry name" value="Glt_symporter"/>
    <property type="match status" value="1"/>
</dbReference>
<dbReference type="OrthoDB" id="9801557at2"/>
<dbReference type="GO" id="GO:0015813">
    <property type="term" value="P:L-glutamate transmembrane transport"/>
    <property type="evidence" value="ECO:0007669"/>
    <property type="project" value="InterPro"/>
</dbReference>
<name>A0A1D8TZ52_9CYAN</name>
<feature type="transmembrane region" description="Helical" evidence="1">
    <location>
        <begin position="294"/>
        <end position="320"/>
    </location>
</feature>
<dbReference type="PANTHER" id="PTHR36178">
    <property type="entry name" value="SLR0625 PROTEIN"/>
    <property type="match status" value="1"/>
</dbReference>
<sequence length="487" mass="52400">MFTLINALFALIMIGILLLIGRFLKQKVRLFQSLYLPESVIAGGVALLLGPAVLGAIASTVSGTDSLLAGGLFPKAMATVWSQSPGVFINVVFAALFLGEAIPSPRKIWRKAAPQVAFGQTLAWGQYVIGLLLVLLVLSPIFGVDPIAGALIEVAFEGGHGTAAGMTDTFRKLGFNDGGDLALGLATVGIVTGVIAGTWLASWGRRKGYIHRSPDPSSELQQFRDKIQNTIQQTIQREPTEVRLARARLMDGLLIDPLSLNLAFVGVAIAIGWVILAVLKFIESVTWGAGGFQVIQYVPLFPMALIGGLIVQVVTVRLGLGSLIIRPLQERISGVALDVVIVTALASISLRVLGNNLLPFLILAIAGIIWNIWAFVFLAPRILPRYWFERGIGDMGQSMGVTATGILLIQMVDPDNHTGAFESFAYKQLFFEPIVGGGLFTAAAPALIVQFGPSVVLLLTTGLLAFWLIFGLWNFKRMRKTFRQANL</sequence>
<dbReference type="EMBL" id="CP017599">
    <property type="protein sequence ID" value="AOX02932.1"/>
    <property type="molecule type" value="Genomic_DNA"/>
</dbReference>
<feature type="transmembrane region" description="Helical" evidence="1">
    <location>
        <begin position="6"/>
        <end position="24"/>
    </location>
</feature>
<proteinExistence type="predicted"/>
<dbReference type="AlphaFoldDB" id="A0A1D8TZ52"/>
<keyword evidence="1" id="KW-1133">Transmembrane helix</keyword>
<keyword evidence="1" id="KW-0472">Membrane</keyword>
<feature type="transmembrane region" description="Helical" evidence="1">
    <location>
        <begin position="122"/>
        <end position="142"/>
    </location>
</feature>
<feature type="transmembrane region" description="Helical" evidence="1">
    <location>
        <begin position="181"/>
        <end position="203"/>
    </location>
</feature>
<dbReference type="GO" id="GO:0015501">
    <property type="term" value="F:glutamate:sodium symporter activity"/>
    <property type="evidence" value="ECO:0007669"/>
    <property type="project" value="InterPro"/>
</dbReference>
<feature type="transmembrane region" description="Helical" evidence="1">
    <location>
        <begin position="332"/>
        <end position="354"/>
    </location>
</feature>
<reference evidence="3" key="1">
    <citation type="submission" date="2016-10" db="EMBL/GenBank/DDBJ databases">
        <title>Comparative genomics uncovers the prolific and rare metabolic potential of the cyanobacterial genus Moorea.</title>
        <authorList>
            <person name="Leao T."/>
            <person name="Castelao G."/>
            <person name="Korobeynikov A."/>
            <person name="Monroe E.A."/>
            <person name="Podell S."/>
            <person name="Glukhov E."/>
            <person name="Allen E."/>
            <person name="Gerwick W.H."/>
            <person name="Gerwick L."/>
        </authorList>
    </citation>
    <scope>NUCLEOTIDE SEQUENCE [LARGE SCALE GENOMIC DNA]</scope>
    <source>
        <strain evidence="3">PAL-8-15-08-1</strain>
    </source>
</reference>
<evidence type="ECO:0000256" key="1">
    <source>
        <dbReference type="SAM" id="Phobius"/>
    </source>
</evidence>